<accession>A0ACC0VLN8</accession>
<keyword evidence="2" id="KW-1185">Reference proteome</keyword>
<gene>
    <name evidence="1" type="ORF">PsorP6_016468</name>
</gene>
<evidence type="ECO:0000313" key="1">
    <source>
        <dbReference type="EMBL" id="KAI9907403.1"/>
    </source>
</evidence>
<name>A0ACC0VLN8_9STRA</name>
<sequence length="94" mass="10748">MAPAYAQYLSANPASRRIRFFGCHRVRFYGRNFYFAVMSNVLYSDEHTARILEKYDVKGSWIKRRSRRAQRGDCVTCTECNGTYAYGGSDASGP</sequence>
<reference evidence="1 2" key="1">
    <citation type="journal article" date="2022" name="bioRxiv">
        <title>The genome of the oomycete Peronosclerospora sorghi, a cosmopolitan pathogen of maize and sorghum, is inflated with dispersed pseudogenes.</title>
        <authorList>
            <person name="Fletcher K."/>
            <person name="Martin F."/>
            <person name="Isakeit T."/>
            <person name="Cavanaugh K."/>
            <person name="Magill C."/>
            <person name="Michelmore R."/>
        </authorList>
    </citation>
    <scope>NUCLEOTIDE SEQUENCE [LARGE SCALE GENOMIC DNA]</scope>
    <source>
        <strain evidence="1">P6</strain>
    </source>
</reference>
<proteinExistence type="predicted"/>
<dbReference type="Proteomes" id="UP001163321">
    <property type="component" value="Chromosome 8"/>
</dbReference>
<evidence type="ECO:0000313" key="2">
    <source>
        <dbReference type="Proteomes" id="UP001163321"/>
    </source>
</evidence>
<dbReference type="EMBL" id="CM047587">
    <property type="protein sequence ID" value="KAI9907403.1"/>
    <property type="molecule type" value="Genomic_DNA"/>
</dbReference>
<comment type="caution">
    <text evidence="1">The sequence shown here is derived from an EMBL/GenBank/DDBJ whole genome shotgun (WGS) entry which is preliminary data.</text>
</comment>
<protein>
    <submittedName>
        <fullName evidence="1">Uncharacterized protein</fullName>
    </submittedName>
</protein>
<organism evidence="1 2">
    <name type="scientific">Peronosclerospora sorghi</name>
    <dbReference type="NCBI Taxonomy" id="230839"/>
    <lineage>
        <taxon>Eukaryota</taxon>
        <taxon>Sar</taxon>
        <taxon>Stramenopiles</taxon>
        <taxon>Oomycota</taxon>
        <taxon>Peronosporomycetes</taxon>
        <taxon>Peronosporales</taxon>
        <taxon>Peronosporaceae</taxon>
        <taxon>Peronosclerospora</taxon>
    </lineage>
</organism>